<dbReference type="InterPro" id="IPR005829">
    <property type="entry name" value="Sugar_transporter_CS"/>
</dbReference>
<comment type="catalytic activity">
    <reaction evidence="10">
        <text>D-mannose(out) = D-mannose(in)</text>
        <dbReference type="Rhea" id="RHEA:78391"/>
        <dbReference type="ChEBI" id="CHEBI:4208"/>
    </reaction>
    <physiologicalReaction direction="left-to-right" evidence="10">
        <dbReference type="Rhea" id="RHEA:78392"/>
    </physiologicalReaction>
</comment>
<dbReference type="InterPro" id="IPR050360">
    <property type="entry name" value="MFS_Sugar_Transporters"/>
</dbReference>
<dbReference type="EMBL" id="CAMPGE010001411">
    <property type="protein sequence ID" value="CAI2360194.1"/>
    <property type="molecule type" value="Genomic_DNA"/>
</dbReference>
<accession>A0AAD1X4A5</accession>
<dbReference type="AlphaFoldDB" id="A0AAD1X4A5"/>
<dbReference type="InterPro" id="IPR036259">
    <property type="entry name" value="MFS_trans_sf"/>
</dbReference>
<feature type="transmembrane region" description="Helical" evidence="14">
    <location>
        <begin position="7"/>
        <end position="25"/>
    </location>
</feature>
<dbReference type="PROSITE" id="PS00217">
    <property type="entry name" value="SUGAR_TRANSPORT_2"/>
    <property type="match status" value="1"/>
</dbReference>
<dbReference type="Pfam" id="PF00083">
    <property type="entry name" value="Sugar_tr"/>
    <property type="match status" value="1"/>
</dbReference>
<feature type="transmembrane region" description="Helical" evidence="14">
    <location>
        <begin position="136"/>
        <end position="158"/>
    </location>
</feature>
<dbReference type="Gene3D" id="1.20.1250.20">
    <property type="entry name" value="MFS general substrate transporter like domains"/>
    <property type="match status" value="2"/>
</dbReference>
<evidence type="ECO:0000259" key="15">
    <source>
        <dbReference type="PROSITE" id="PS50850"/>
    </source>
</evidence>
<dbReference type="Proteomes" id="UP001295684">
    <property type="component" value="Unassembled WGS sequence"/>
</dbReference>
<comment type="subunit">
    <text evidence="3">Homodimer.</text>
</comment>
<comment type="catalytic activity">
    <reaction evidence="9">
        <text>D-xylose(out) = D-xylose(in)</text>
        <dbReference type="Rhea" id="RHEA:78427"/>
        <dbReference type="ChEBI" id="CHEBI:53455"/>
    </reaction>
    <physiologicalReaction direction="left-to-right" evidence="9">
        <dbReference type="Rhea" id="RHEA:78428"/>
    </physiologicalReaction>
</comment>
<comment type="catalytic activity">
    <reaction evidence="7">
        <text>D-galactose(in) = D-galactose(out)</text>
        <dbReference type="Rhea" id="RHEA:34915"/>
        <dbReference type="ChEBI" id="CHEBI:4139"/>
    </reaction>
    <physiologicalReaction direction="right-to-left" evidence="7">
        <dbReference type="Rhea" id="RHEA:34917"/>
    </physiologicalReaction>
</comment>
<gene>
    <name evidence="16" type="ORF">ECRASSUSDP1_LOCUS1492</name>
</gene>
<feature type="transmembrane region" description="Helical" evidence="14">
    <location>
        <begin position="48"/>
        <end position="67"/>
    </location>
</feature>
<dbReference type="GO" id="GO:0016020">
    <property type="term" value="C:membrane"/>
    <property type="evidence" value="ECO:0007669"/>
    <property type="project" value="UniProtKB-SubCell"/>
</dbReference>
<reference evidence="16" key="1">
    <citation type="submission" date="2023-07" db="EMBL/GenBank/DDBJ databases">
        <authorList>
            <consortium name="AG Swart"/>
            <person name="Singh M."/>
            <person name="Singh A."/>
            <person name="Seah K."/>
            <person name="Emmerich C."/>
        </authorList>
    </citation>
    <scope>NUCLEOTIDE SEQUENCE</scope>
    <source>
        <strain evidence="16">DP1</strain>
    </source>
</reference>
<evidence type="ECO:0000256" key="13">
    <source>
        <dbReference type="ARBA" id="ARBA00044780"/>
    </source>
</evidence>
<feature type="domain" description="Major facilitator superfamily (MFS) profile" evidence="15">
    <location>
        <begin position="1"/>
        <end position="494"/>
    </location>
</feature>
<evidence type="ECO:0000256" key="3">
    <source>
        <dbReference type="ARBA" id="ARBA00011738"/>
    </source>
</evidence>
<keyword evidence="17" id="KW-1185">Reference proteome</keyword>
<dbReference type="PRINTS" id="PR00171">
    <property type="entry name" value="SUGRTRNSPORT"/>
</dbReference>
<dbReference type="SUPFAM" id="SSF103473">
    <property type="entry name" value="MFS general substrate transporter"/>
    <property type="match status" value="1"/>
</dbReference>
<feature type="transmembrane region" description="Helical" evidence="14">
    <location>
        <begin position="210"/>
        <end position="229"/>
    </location>
</feature>
<comment type="catalytic activity">
    <reaction evidence="8">
        <text>D-glucose(out) = D-glucose(in)</text>
        <dbReference type="Rhea" id="RHEA:60376"/>
        <dbReference type="ChEBI" id="CHEBI:4167"/>
    </reaction>
    <physiologicalReaction direction="left-to-right" evidence="8">
        <dbReference type="Rhea" id="RHEA:60377"/>
    </physiologicalReaction>
</comment>
<comment type="catalytic activity">
    <reaction evidence="12">
        <text>D-fructose(out) = D-fructose(in)</text>
        <dbReference type="Rhea" id="RHEA:60372"/>
        <dbReference type="ChEBI" id="CHEBI:37721"/>
    </reaction>
    <physiologicalReaction direction="left-to-right" evidence="12">
        <dbReference type="Rhea" id="RHEA:60373"/>
    </physiologicalReaction>
</comment>
<evidence type="ECO:0000256" key="5">
    <source>
        <dbReference type="ARBA" id="ARBA00022989"/>
    </source>
</evidence>
<evidence type="ECO:0000256" key="4">
    <source>
        <dbReference type="ARBA" id="ARBA00022692"/>
    </source>
</evidence>
<feature type="transmembrane region" description="Helical" evidence="14">
    <location>
        <begin position="357"/>
        <end position="376"/>
    </location>
</feature>
<feature type="transmembrane region" description="Helical" evidence="14">
    <location>
        <begin position="396"/>
        <end position="420"/>
    </location>
</feature>
<evidence type="ECO:0000256" key="10">
    <source>
        <dbReference type="ARBA" id="ARBA00044662"/>
    </source>
</evidence>
<comment type="catalytic activity">
    <reaction evidence="11">
        <text>D-glucosamine(out) = D-glucosamine(in)</text>
        <dbReference type="Rhea" id="RHEA:78423"/>
        <dbReference type="ChEBI" id="CHEBI:58723"/>
    </reaction>
    <physiologicalReaction direction="left-to-right" evidence="11">
        <dbReference type="Rhea" id="RHEA:78424"/>
    </physiologicalReaction>
</comment>
<comment type="subcellular location">
    <subcellularLocation>
        <location evidence="1">Membrane</location>
        <topology evidence="1">Multi-pass membrane protein</topology>
    </subcellularLocation>
</comment>
<evidence type="ECO:0000256" key="2">
    <source>
        <dbReference type="ARBA" id="ARBA00010992"/>
    </source>
</evidence>
<feature type="transmembrane region" description="Helical" evidence="14">
    <location>
        <begin position="329"/>
        <end position="350"/>
    </location>
</feature>
<dbReference type="PANTHER" id="PTHR48022">
    <property type="entry name" value="PLASTIDIC GLUCOSE TRANSPORTER 4"/>
    <property type="match status" value="1"/>
</dbReference>
<evidence type="ECO:0000256" key="8">
    <source>
        <dbReference type="ARBA" id="ARBA00044648"/>
    </source>
</evidence>
<dbReference type="GO" id="GO:0005351">
    <property type="term" value="F:carbohydrate:proton symporter activity"/>
    <property type="evidence" value="ECO:0007669"/>
    <property type="project" value="TreeGrafter"/>
</dbReference>
<keyword evidence="4 14" id="KW-0812">Transmembrane</keyword>
<sequence length="523" mass="59273">MSKLSYSALWSCALAIGHFQFWYLVNTTVQLWGFSPCIYGFDPKNARAINLSANGIFLIMTAIGGGFSWKLSRYGKRKALIISAILCFFGSFILYIGSIYAMIIGRIIIGLGLGITSTVAPLFINEISSPKYKECCIVTIQFWYRFGLLISLLLNFLLPNADDFDLNQGNDASSITKTSLILLFYTKMPANKISENCAYYSEIDIRWREFMIPITLVPVIQILLLLLIFKRENPAYAKDCENSFTSIGSCDSTDNLARSAINYEEELQQSSAKEITLLEIDTWENLWKYPERKKIIASLIIKGFQQLIGINLVLNYGLSFVYDSRFPNINLSFTLICASFLFMIPSIFMLKKFGRKNLLLAALIIACFCCCILFQLTDSLTLVNDNVPIFESMVNLSSAIFIWVYSISFTLNFSSTPILYCAETLTDKGMSIVMAFQWAIIAFMTSLPSIVMEVVERIQGRASFRMVNSFLFFIFSGASMLGFFCAFLYVVETKGKSKKQLSKDFRKDMFCFQNSLLRSGFKE</sequence>
<feature type="transmembrane region" description="Helical" evidence="14">
    <location>
        <begin position="432"/>
        <end position="450"/>
    </location>
</feature>
<evidence type="ECO:0000313" key="16">
    <source>
        <dbReference type="EMBL" id="CAI2360194.1"/>
    </source>
</evidence>
<evidence type="ECO:0000256" key="14">
    <source>
        <dbReference type="SAM" id="Phobius"/>
    </source>
</evidence>
<keyword evidence="6 14" id="KW-0472">Membrane</keyword>
<protein>
    <recommendedName>
        <fullName evidence="13">Hexose transporter 1</fullName>
    </recommendedName>
</protein>
<feature type="transmembrane region" description="Helical" evidence="14">
    <location>
        <begin position="295"/>
        <end position="317"/>
    </location>
</feature>
<dbReference type="InterPro" id="IPR003663">
    <property type="entry name" value="Sugar/inositol_transpt"/>
</dbReference>
<evidence type="ECO:0000256" key="7">
    <source>
        <dbReference type="ARBA" id="ARBA00044637"/>
    </source>
</evidence>
<feature type="transmembrane region" description="Helical" evidence="14">
    <location>
        <begin position="470"/>
        <end position="491"/>
    </location>
</feature>
<feature type="transmembrane region" description="Helical" evidence="14">
    <location>
        <begin position="103"/>
        <end position="124"/>
    </location>
</feature>
<comment type="similarity">
    <text evidence="2">Belongs to the major facilitator superfamily. Sugar transporter (TC 2.A.1.1) family.</text>
</comment>
<keyword evidence="5 14" id="KW-1133">Transmembrane helix</keyword>
<proteinExistence type="inferred from homology"/>
<evidence type="ECO:0000313" key="17">
    <source>
        <dbReference type="Proteomes" id="UP001295684"/>
    </source>
</evidence>
<name>A0AAD1X4A5_EUPCR</name>
<evidence type="ECO:0000256" key="6">
    <source>
        <dbReference type="ARBA" id="ARBA00023136"/>
    </source>
</evidence>
<dbReference type="InterPro" id="IPR020846">
    <property type="entry name" value="MFS_dom"/>
</dbReference>
<feature type="transmembrane region" description="Helical" evidence="14">
    <location>
        <begin position="79"/>
        <end position="97"/>
    </location>
</feature>
<dbReference type="InterPro" id="IPR005828">
    <property type="entry name" value="MFS_sugar_transport-like"/>
</dbReference>
<evidence type="ECO:0000256" key="9">
    <source>
        <dbReference type="ARBA" id="ARBA00044656"/>
    </source>
</evidence>
<evidence type="ECO:0000256" key="1">
    <source>
        <dbReference type="ARBA" id="ARBA00004141"/>
    </source>
</evidence>
<organism evidence="16 17">
    <name type="scientific">Euplotes crassus</name>
    <dbReference type="NCBI Taxonomy" id="5936"/>
    <lineage>
        <taxon>Eukaryota</taxon>
        <taxon>Sar</taxon>
        <taxon>Alveolata</taxon>
        <taxon>Ciliophora</taxon>
        <taxon>Intramacronucleata</taxon>
        <taxon>Spirotrichea</taxon>
        <taxon>Hypotrichia</taxon>
        <taxon>Euplotida</taxon>
        <taxon>Euplotidae</taxon>
        <taxon>Moneuplotes</taxon>
    </lineage>
</organism>
<dbReference type="PANTHER" id="PTHR48022:SF2">
    <property type="entry name" value="PLASTIDIC GLUCOSE TRANSPORTER 4"/>
    <property type="match status" value="1"/>
</dbReference>
<comment type="caution">
    <text evidence="16">The sequence shown here is derived from an EMBL/GenBank/DDBJ whole genome shotgun (WGS) entry which is preliminary data.</text>
</comment>
<dbReference type="PROSITE" id="PS50850">
    <property type="entry name" value="MFS"/>
    <property type="match status" value="1"/>
</dbReference>
<evidence type="ECO:0000256" key="11">
    <source>
        <dbReference type="ARBA" id="ARBA00044668"/>
    </source>
</evidence>
<evidence type="ECO:0000256" key="12">
    <source>
        <dbReference type="ARBA" id="ARBA00044710"/>
    </source>
</evidence>